<keyword evidence="2" id="KW-0472">Membrane</keyword>
<dbReference type="eggNOG" id="ENOG502RIMS">
    <property type="taxonomic scope" value="Eukaryota"/>
</dbReference>
<feature type="transmembrane region" description="Helical" evidence="2">
    <location>
        <begin position="71"/>
        <end position="93"/>
    </location>
</feature>
<organism evidence="3 4">
    <name type="scientific">Dictyostelium purpureum</name>
    <name type="common">Slime mold</name>
    <dbReference type="NCBI Taxonomy" id="5786"/>
    <lineage>
        <taxon>Eukaryota</taxon>
        <taxon>Amoebozoa</taxon>
        <taxon>Evosea</taxon>
        <taxon>Eumycetozoa</taxon>
        <taxon>Dictyostelia</taxon>
        <taxon>Dictyosteliales</taxon>
        <taxon>Dictyosteliaceae</taxon>
        <taxon>Dictyostelium</taxon>
    </lineage>
</organism>
<dbReference type="KEGG" id="dpp:DICPUDRAFT_91687"/>
<gene>
    <name evidence="3" type="ORF">DICPUDRAFT_91687</name>
</gene>
<dbReference type="AlphaFoldDB" id="F0ZFX9"/>
<evidence type="ECO:0000256" key="1">
    <source>
        <dbReference type="SAM" id="MobiDB-lite"/>
    </source>
</evidence>
<evidence type="ECO:0000313" key="3">
    <source>
        <dbReference type="EMBL" id="EGC37141.1"/>
    </source>
</evidence>
<dbReference type="VEuPathDB" id="AmoebaDB:DICPUDRAFT_91687"/>
<dbReference type="InParanoid" id="F0ZFX9"/>
<protein>
    <submittedName>
        <fullName evidence="3">Uncharacterized protein</fullName>
    </submittedName>
</protein>
<dbReference type="EMBL" id="GL871007">
    <property type="protein sequence ID" value="EGC37141.1"/>
    <property type="molecule type" value="Genomic_DNA"/>
</dbReference>
<keyword evidence="2" id="KW-1133">Transmembrane helix</keyword>
<feature type="transmembrane region" description="Helical" evidence="2">
    <location>
        <begin position="105"/>
        <end position="130"/>
    </location>
</feature>
<reference evidence="4" key="1">
    <citation type="journal article" date="2011" name="Genome Biol.">
        <title>Comparative genomics of the social amoebae Dictyostelium discoideum and Dictyostelium purpureum.</title>
        <authorList>
            <consortium name="US DOE Joint Genome Institute (JGI-PGF)"/>
            <person name="Sucgang R."/>
            <person name="Kuo A."/>
            <person name="Tian X."/>
            <person name="Salerno W."/>
            <person name="Parikh A."/>
            <person name="Feasley C.L."/>
            <person name="Dalin E."/>
            <person name="Tu H."/>
            <person name="Huang E."/>
            <person name="Barry K."/>
            <person name="Lindquist E."/>
            <person name="Shapiro H."/>
            <person name="Bruce D."/>
            <person name="Schmutz J."/>
            <person name="Salamov A."/>
            <person name="Fey P."/>
            <person name="Gaudet P."/>
            <person name="Anjard C."/>
            <person name="Babu M.M."/>
            <person name="Basu S."/>
            <person name="Bushmanova Y."/>
            <person name="van der Wel H."/>
            <person name="Katoh-Kurasawa M."/>
            <person name="Dinh C."/>
            <person name="Coutinho P.M."/>
            <person name="Saito T."/>
            <person name="Elias M."/>
            <person name="Schaap P."/>
            <person name="Kay R.R."/>
            <person name="Henrissat B."/>
            <person name="Eichinger L."/>
            <person name="Rivero F."/>
            <person name="Putnam N.H."/>
            <person name="West C.M."/>
            <person name="Loomis W.F."/>
            <person name="Chisholm R.L."/>
            <person name="Shaulsky G."/>
            <person name="Strassmann J.E."/>
            <person name="Queller D.C."/>
            <person name="Kuspa A."/>
            <person name="Grigoriev I.V."/>
        </authorList>
    </citation>
    <scope>NUCLEOTIDE SEQUENCE [LARGE SCALE GENOMIC DNA]</scope>
    <source>
        <strain evidence="4">QSDP1</strain>
    </source>
</reference>
<sequence length="135" mass="15193">MVYTQVPLNTQNPSPGTHFDDGANANFSAYVFKDGHMVPVVNQQNNLDKQPMMPPVVVHPQTRYEDQENTLPALCLFIAGFFFVIPWIVNCVYIKSKNRIARALAISSVTLFAFSALCLILYFCLIVYVANDDDE</sequence>
<evidence type="ECO:0000313" key="4">
    <source>
        <dbReference type="Proteomes" id="UP000001064"/>
    </source>
</evidence>
<keyword evidence="4" id="KW-1185">Reference proteome</keyword>
<evidence type="ECO:0000256" key="2">
    <source>
        <dbReference type="SAM" id="Phobius"/>
    </source>
</evidence>
<feature type="compositionally biased region" description="Polar residues" evidence="1">
    <location>
        <begin position="1"/>
        <end position="15"/>
    </location>
</feature>
<dbReference type="PANTHER" id="PTHR34078">
    <property type="entry name" value="EXPRESSED PROTEIN"/>
    <property type="match status" value="1"/>
</dbReference>
<dbReference type="GeneID" id="10503716"/>
<dbReference type="OrthoDB" id="21068at2759"/>
<accession>F0ZFX9</accession>
<proteinExistence type="predicted"/>
<dbReference type="Proteomes" id="UP000001064">
    <property type="component" value="Unassembled WGS sequence"/>
</dbReference>
<dbReference type="PANTHER" id="PTHR34078:SF8">
    <property type="entry name" value="TRANSMEMBRANE PROTEIN"/>
    <property type="match status" value="1"/>
</dbReference>
<keyword evidence="2" id="KW-0812">Transmembrane</keyword>
<feature type="region of interest" description="Disordered" evidence="1">
    <location>
        <begin position="1"/>
        <end position="20"/>
    </location>
</feature>
<name>F0ZFX9_DICPU</name>
<dbReference type="RefSeq" id="XP_003286344.1">
    <property type="nucleotide sequence ID" value="XM_003286296.1"/>
</dbReference>